<feature type="domain" description="ABC transmembrane type-1" evidence="4">
    <location>
        <begin position="1"/>
        <end position="48"/>
    </location>
</feature>
<evidence type="ECO:0000256" key="1">
    <source>
        <dbReference type="ARBA" id="ARBA00022692"/>
    </source>
</evidence>
<evidence type="ECO:0000256" key="3">
    <source>
        <dbReference type="ARBA" id="ARBA00023136"/>
    </source>
</evidence>
<keyword evidence="3" id="KW-0472">Membrane</keyword>
<gene>
    <name evidence="5" type="ORF">PSNMU_V1.4_AUG-EV-PASAV3_0031980</name>
</gene>
<organism evidence="5 6">
    <name type="scientific">Pseudo-nitzschia multistriata</name>
    <dbReference type="NCBI Taxonomy" id="183589"/>
    <lineage>
        <taxon>Eukaryota</taxon>
        <taxon>Sar</taxon>
        <taxon>Stramenopiles</taxon>
        <taxon>Ochrophyta</taxon>
        <taxon>Bacillariophyta</taxon>
        <taxon>Bacillariophyceae</taxon>
        <taxon>Bacillariophycidae</taxon>
        <taxon>Bacillariales</taxon>
        <taxon>Bacillariaceae</taxon>
        <taxon>Pseudo-nitzschia</taxon>
    </lineage>
</organism>
<accession>A0A448Z324</accession>
<dbReference type="PROSITE" id="PS50929">
    <property type="entry name" value="ABC_TM1F"/>
    <property type="match status" value="1"/>
</dbReference>
<reference evidence="5 6" key="1">
    <citation type="submission" date="2019-01" db="EMBL/GenBank/DDBJ databases">
        <authorList>
            <person name="Ferrante I. M."/>
        </authorList>
    </citation>
    <scope>NUCLEOTIDE SEQUENCE [LARGE SCALE GENOMIC DNA]</scope>
    <source>
        <strain evidence="5 6">B856</strain>
    </source>
</reference>
<dbReference type="SUPFAM" id="SSF90123">
    <property type="entry name" value="ABC transporter transmembrane region"/>
    <property type="match status" value="1"/>
</dbReference>
<dbReference type="AlphaFoldDB" id="A0A448Z324"/>
<dbReference type="EMBL" id="CAACVS010000090">
    <property type="protein sequence ID" value="VEU36441.1"/>
    <property type="molecule type" value="Genomic_DNA"/>
</dbReference>
<dbReference type="OrthoDB" id="6500128at2759"/>
<dbReference type="InterPro" id="IPR036640">
    <property type="entry name" value="ABC1_TM_sf"/>
</dbReference>
<evidence type="ECO:0000313" key="5">
    <source>
        <dbReference type="EMBL" id="VEU36441.1"/>
    </source>
</evidence>
<dbReference type="GO" id="GO:0016020">
    <property type="term" value="C:membrane"/>
    <property type="evidence" value="ECO:0007669"/>
    <property type="project" value="InterPro"/>
</dbReference>
<evidence type="ECO:0000259" key="4">
    <source>
        <dbReference type="PROSITE" id="PS50929"/>
    </source>
</evidence>
<sequence>MTGIMILTAQQIVDGTATVGDLVLVNGLLFQLSVPLNFIGSVYRELSQSLLDMEQTFELIDTTTPIYNDATKLNYDPKTMTTNISLCWKFWLWKVDDSEVTLSVL</sequence>
<dbReference type="GO" id="GO:0140359">
    <property type="term" value="F:ABC-type transporter activity"/>
    <property type="evidence" value="ECO:0007669"/>
    <property type="project" value="InterPro"/>
</dbReference>
<name>A0A448Z324_9STRA</name>
<keyword evidence="2" id="KW-1133">Transmembrane helix</keyword>
<protein>
    <recommendedName>
        <fullName evidence="4">ABC transmembrane type-1 domain-containing protein</fullName>
    </recommendedName>
</protein>
<proteinExistence type="predicted"/>
<dbReference type="Gene3D" id="1.20.1560.10">
    <property type="entry name" value="ABC transporter type 1, transmembrane domain"/>
    <property type="match status" value="1"/>
</dbReference>
<dbReference type="GO" id="GO:0005524">
    <property type="term" value="F:ATP binding"/>
    <property type="evidence" value="ECO:0007669"/>
    <property type="project" value="InterPro"/>
</dbReference>
<keyword evidence="6" id="KW-1185">Reference proteome</keyword>
<evidence type="ECO:0000256" key="2">
    <source>
        <dbReference type="ARBA" id="ARBA00022989"/>
    </source>
</evidence>
<dbReference type="InterPro" id="IPR011527">
    <property type="entry name" value="ABC1_TM_dom"/>
</dbReference>
<evidence type="ECO:0000313" key="6">
    <source>
        <dbReference type="Proteomes" id="UP000291116"/>
    </source>
</evidence>
<keyword evidence="1" id="KW-0812">Transmembrane</keyword>
<dbReference type="Proteomes" id="UP000291116">
    <property type="component" value="Unassembled WGS sequence"/>
</dbReference>